<dbReference type="SUPFAM" id="SSF52743">
    <property type="entry name" value="Subtilisin-like"/>
    <property type="match status" value="1"/>
</dbReference>
<evidence type="ECO:0000256" key="8">
    <source>
        <dbReference type="RuleBase" id="RU003355"/>
    </source>
</evidence>
<dbReference type="InterPro" id="IPR015500">
    <property type="entry name" value="Peptidase_S8_subtilisin-rel"/>
</dbReference>
<dbReference type="GO" id="GO:0004252">
    <property type="term" value="F:serine-type endopeptidase activity"/>
    <property type="evidence" value="ECO:0007669"/>
    <property type="project" value="UniProtKB-UniRule"/>
</dbReference>
<dbReference type="Pfam" id="PF02225">
    <property type="entry name" value="PA"/>
    <property type="match status" value="1"/>
</dbReference>
<evidence type="ECO:0000256" key="5">
    <source>
        <dbReference type="ARBA" id="ARBA00022825"/>
    </source>
</evidence>
<feature type="domain" description="Inhibitor I9" evidence="11">
    <location>
        <begin position="1"/>
        <end position="41"/>
    </location>
</feature>
<protein>
    <recommendedName>
        <fullName evidence="14">Peptidase S8/S53 domain-containing protein</fullName>
    </recommendedName>
</protein>
<dbReference type="CDD" id="cd02120">
    <property type="entry name" value="PA_subtilisin_like"/>
    <property type="match status" value="1"/>
</dbReference>
<dbReference type="Proteomes" id="UP000243459">
    <property type="component" value="Chromosome 5"/>
</dbReference>
<evidence type="ECO:0000256" key="1">
    <source>
        <dbReference type="ARBA" id="ARBA00011073"/>
    </source>
</evidence>
<dbReference type="InterPro" id="IPR000209">
    <property type="entry name" value="Peptidase_S8/S53_dom"/>
</dbReference>
<dbReference type="Gene3D" id="3.30.70.80">
    <property type="entry name" value="Peptidase S8 propeptide/proteinase inhibitor I9"/>
    <property type="match status" value="1"/>
</dbReference>
<evidence type="ECO:0000259" key="11">
    <source>
        <dbReference type="Pfam" id="PF05922"/>
    </source>
</evidence>
<evidence type="ECO:0000313" key="13">
    <source>
        <dbReference type="Proteomes" id="UP000243459"/>
    </source>
</evidence>
<dbReference type="Pfam" id="PF00082">
    <property type="entry name" value="Peptidase_S8"/>
    <property type="match status" value="1"/>
</dbReference>
<dbReference type="InterPro" id="IPR010259">
    <property type="entry name" value="S8pro/Inhibitor_I9"/>
</dbReference>
<evidence type="ECO:0000259" key="10">
    <source>
        <dbReference type="Pfam" id="PF02225"/>
    </source>
</evidence>
<keyword evidence="5 7" id="KW-0720">Serine protease</keyword>
<evidence type="ECO:0000313" key="12">
    <source>
        <dbReference type="EMBL" id="ONK68235.1"/>
    </source>
</evidence>
<dbReference type="PROSITE" id="PS00138">
    <property type="entry name" value="SUBTILASE_SER"/>
    <property type="match status" value="1"/>
</dbReference>
<proteinExistence type="inferred from homology"/>
<evidence type="ECO:0000256" key="4">
    <source>
        <dbReference type="ARBA" id="ARBA00022801"/>
    </source>
</evidence>
<dbReference type="PANTHER" id="PTHR10795">
    <property type="entry name" value="PROPROTEIN CONVERTASE SUBTILISIN/KEXIN"/>
    <property type="match status" value="1"/>
</dbReference>
<dbReference type="InterPro" id="IPR023828">
    <property type="entry name" value="Peptidase_S8_Ser-AS"/>
</dbReference>
<dbReference type="OMA" id="SGPWHAS"/>
<dbReference type="InterPro" id="IPR023827">
    <property type="entry name" value="Peptidase_S8_Asp-AS"/>
</dbReference>
<dbReference type="InterPro" id="IPR036852">
    <property type="entry name" value="Peptidase_S8/S53_dom_sf"/>
</dbReference>
<gene>
    <name evidence="12" type="ORF">A4U43_C05F9100</name>
</gene>
<dbReference type="AlphaFoldDB" id="A0A5P1EQD7"/>
<dbReference type="PRINTS" id="PR00723">
    <property type="entry name" value="SUBTILISIN"/>
</dbReference>
<dbReference type="Pfam" id="PF05922">
    <property type="entry name" value="Inhibitor_I9"/>
    <property type="match status" value="1"/>
</dbReference>
<evidence type="ECO:0000259" key="9">
    <source>
        <dbReference type="Pfam" id="PF00082"/>
    </source>
</evidence>
<dbReference type="InterPro" id="IPR045051">
    <property type="entry name" value="SBT"/>
</dbReference>
<feature type="domain" description="PA" evidence="10">
    <location>
        <begin position="288"/>
        <end position="368"/>
    </location>
</feature>
<dbReference type="InterPro" id="IPR037045">
    <property type="entry name" value="S8pro/Inhibitor_I9_sf"/>
</dbReference>
<sequence>MIYTYRHAISGFAAIFTPQELQSLKSKQGVVSAHPEYECKLRTTYSPKFLGLSRWDGLWPDSGYGAGQIIGMIDTGIKYSHPSFDDKQMSPPPQPPSWKGKCYWSRGGCNKKLIAATGFRNGRLVSPLDTNGHGTHTASTAAGTTVDDANVLGCVNGTASGLAPGAHLSVYKVLPGTSKDILKGIDQAIHDQVHVLSMSLGFDKPHKLDEDTIAIGSFAAVTKGIVPVQAGGNAGPQPSQVDGAPWILMVGSSVMDRRVRSIVELGDGREFYGESAYQPDNFAPTQFPLIYAKKCQVNSPKLINVTGKIVLCGAKPDYKWNVEASDNVKKAGGVAIIILSQPWMGNQTDADAFLHPASRVTYEDAKKIMKYLNQTSNPTAAIKFNGTQFGHRPAPVVSSFSNRGPNLLNGNIIKPDFIAPGSNILAAWPTEVGPNHTGTDKTFIMASGTSMAAPHVSGIVALLKHNHRHWSPAAIKSAIMTTAYTKDRDGNPIKDQYDGQNAGVFTMGSGHVDPVAANDPGLIYDNDLHDYIRYLCGMKLGNVLEVSRQALMGEELTKNHGFVLGSKPNEEEEEVEKAMRQM</sequence>
<accession>A0A5P1EQD7</accession>
<comment type="similarity">
    <text evidence="1 7 8">Belongs to the peptidase S8 family.</text>
</comment>
<keyword evidence="13" id="KW-1185">Reference proteome</keyword>
<organism evidence="12 13">
    <name type="scientific">Asparagus officinalis</name>
    <name type="common">Garden asparagus</name>
    <dbReference type="NCBI Taxonomy" id="4686"/>
    <lineage>
        <taxon>Eukaryota</taxon>
        <taxon>Viridiplantae</taxon>
        <taxon>Streptophyta</taxon>
        <taxon>Embryophyta</taxon>
        <taxon>Tracheophyta</taxon>
        <taxon>Spermatophyta</taxon>
        <taxon>Magnoliopsida</taxon>
        <taxon>Liliopsida</taxon>
        <taxon>Asparagales</taxon>
        <taxon>Asparagaceae</taxon>
        <taxon>Asparagoideae</taxon>
        <taxon>Asparagus</taxon>
    </lineage>
</organism>
<evidence type="ECO:0000256" key="6">
    <source>
        <dbReference type="PIRSR" id="PIRSR615500-1"/>
    </source>
</evidence>
<keyword evidence="3" id="KW-0732">Signal</keyword>
<keyword evidence="4 7" id="KW-0378">Hydrolase</keyword>
<feature type="active site" description="Charge relay system" evidence="6 7">
    <location>
        <position position="133"/>
    </location>
</feature>
<dbReference type="Gene3D" id="3.40.50.200">
    <property type="entry name" value="Peptidase S8/S53 domain"/>
    <property type="match status" value="1"/>
</dbReference>
<dbReference type="InterPro" id="IPR003137">
    <property type="entry name" value="PA_domain"/>
</dbReference>
<dbReference type="PROSITE" id="PS00136">
    <property type="entry name" value="SUBTILASE_ASP"/>
    <property type="match status" value="1"/>
</dbReference>
<dbReference type="Gramene" id="ONK68235">
    <property type="protein sequence ID" value="ONK68235"/>
    <property type="gene ID" value="A4U43_C05F9100"/>
</dbReference>
<feature type="active site" description="Charge relay system" evidence="6 7">
    <location>
        <position position="450"/>
    </location>
</feature>
<evidence type="ECO:0000256" key="2">
    <source>
        <dbReference type="ARBA" id="ARBA00022670"/>
    </source>
</evidence>
<dbReference type="EMBL" id="CM007385">
    <property type="protein sequence ID" value="ONK68235.1"/>
    <property type="molecule type" value="Genomic_DNA"/>
</dbReference>
<evidence type="ECO:0008006" key="14">
    <source>
        <dbReference type="Google" id="ProtNLM"/>
    </source>
</evidence>
<feature type="active site" description="Charge relay system" evidence="6 7">
    <location>
        <position position="74"/>
    </location>
</feature>
<name>A0A5P1EQD7_ASPOF</name>
<evidence type="ECO:0000256" key="3">
    <source>
        <dbReference type="ARBA" id="ARBA00022729"/>
    </source>
</evidence>
<feature type="domain" description="Peptidase S8/S53" evidence="9">
    <location>
        <begin position="65"/>
        <end position="488"/>
    </location>
</feature>
<keyword evidence="2 7" id="KW-0645">Protease</keyword>
<dbReference type="PROSITE" id="PS51892">
    <property type="entry name" value="SUBTILASE"/>
    <property type="match status" value="1"/>
</dbReference>
<dbReference type="Gene3D" id="3.50.30.30">
    <property type="match status" value="1"/>
</dbReference>
<reference evidence="13" key="1">
    <citation type="journal article" date="2017" name="Nat. Commun.">
        <title>The asparagus genome sheds light on the origin and evolution of a young Y chromosome.</title>
        <authorList>
            <person name="Harkess A."/>
            <person name="Zhou J."/>
            <person name="Xu C."/>
            <person name="Bowers J.E."/>
            <person name="Van der Hulst R."/>
            <person name="Ayyampalayam S."/>
            <person name="Mercati F."/>
            <person name="Riccardi P."/>
            <person name="McKain M.R."/>
            <person name="Kakrana A."/>
            <person name="Tang H."/>
            <person name="Ray J."/>
            <person name="Groenendijk J."/>
            <person name="Arikit S."/>
            <person name="Mathioni S.M."/>
            <person name="Nakano M."/>
            <person name="Shan H."/>
            <person name="Telgmann-Rauber A."/>
            <person name="Kanno A."/>
            <person name="Yue Z."/>
            <person name="Chen H."/>
            <person name="Li W."/>
            <person name="Chen Y."/>
            <person name="Xu X."/>
            <person name="Zhang Y."/>
            <person name="Luo S."/>
            <person name="Chen H."/>
            <person name="Gao J."/>
            <person name="Mao Z."/>
            <person name="Pires J.C."/>
            <person name="Luo M."/>
            <person name="Kudrna D."/>
            <person name="Wing R.A."/>
            <person name="Meyers B.C."/>
            <person name="Yi K."/>
            <person name="Kong H."/>
            <person name="Lavrijsen P."/>
            <person name="Sunseri F."/>
            <person name="Falavigna A."/>
            <person name="Ye Y."/>
            <person name="Leebens-Mack J.H."/>
            <person name="Chen G."/>
        </authorList>
    </citation>
    <scope>NUCLEOTIDE SEQUENCE [LARGE SCALE GENOMIC DNA]</scope>
    <source>
        <strain evidence="13">cv. DH0086</strain>
    </source>
</reference>
<evidence type="ECO:0000256" key="7">
    <source>
        <dbReference type="PROSITE-ProRule" id="PRU01240"/>
    </source>
</evidence>
<dbReference type="GO" id="GO:0006508">
    <property type="term" value="P:proteolysis"/>
    <property type="evidence" value="ECO:0007669"/>
    <property type="project" value="UniProtKB-KW"/>
</dbReference>